<protein>
    <submittedName>
        <fullName evidence="1">Integrase family protein</fullName>
    </submittedName>
</protein>
<dbReference type="Proteomes" id="UP000013966">
    <property type="component" value="Chromosome 3"/>
</dbReference>
<keyword evidence="2" id="KW-1185">Reference proteome</keyword>
<dbReference type="KEGG" id="buo:BRPE64_CCDS04260"/>
<proteinExistence type="predicted"/>
<evidence type="ECO:0000313" key="2">
    <source>
        <dbReference type="Proteomes" id="UP000013966"/>
    </source>
</evidence>
<dbReference type="AlphaFoldDB" id="R4WPJ4"/>
<dbReference type="EMBL" id="AP013060">
    <property type="protein sequence ID" value="BAN26509.1"/>
    <property type="molecule type" value="Genomic_DNA"/>
</dbReference>
<organism evidence="1 2">
    <name type="scientific">Caballeronia insecticola</name>
    <dbReference type="NCBI Taxonomy" id="758793"/>
    <lineage>
        <taxon>Bacteria</taxon>
        <taxon>Pseudomonadati</taxon>
        <taxon>Pseudomonadota</taxon>
        <taxon>Betaproteobacteria</taxon>
        <taxon>Burkholderiales</taxon>
        <taxon>Burkholderiaceae</taxon>
        <taxon>Caballeronia</taxon>
    </lineage>
</organism>
<dbReference type="PATRIC" id="fig|758793.3.peg.4741"/>
<evidence type="ECO:0000313" key="1">
    <source>
        <dbReference type="EMBL" id="BAN26509.1"/>
    </source>
</evidence>
<dbReference type="HOGENOM" id="CLU_3213455_0_0_4"/>
<accession>R4WPJ4</accession>
<name>R4WPJ4_9BURK</name>
<reference evidence="1 2" key="1">
    <citation type="journal article" date="2013" name="Genome Announc.">
        <title>Complete Genome Sequence of Burkholderia sp. Strain RPE64, Bacterial Symbiont of the Bean Bug Riptortus pedestris.</title>
        <authorList>
            <person name="Shibata T.F."/>
            <person name="Maeda T."/>
            <person name="Nikoh N."/>
            <person name="Yamaguchi K."/>
            <person name="Oshima K."/>
            <person name="Hattori M."/>
            <person name="Nishiyama T."/>
            <person name="Hasebe M."/>
            <person name="Fukatsu T."/>
            <person name="Kikuchi Y."/>
            <person name="Shigenobu S."/>
        </authorList>
    </citation>
    <scope>NUCLEOTIDE SEQUENCE [LARGE SCALE GENOMIC DNA]</scope>
</reference>
<reference evidence="1 2" key="2">
    <citation type="journal article" date="2018" name="Int. J. Syst. Evol. Microbiol.">
        <title>Burkholderia insecticola sp. nov., a gut symbiotic bacterium of the bean bug Riptortus pedestris.</title>
        <authorList>
            <person name="Takeshita K."/>
            <person name="Tamaki H."/>
            <person name="Ohbayashi T."/>
            <person name="Meng X.-Y."/>
            <person name="Sone T."/>
            <person name="Mitani Y."/>
            <person name="Peeters C."/>
            <person name="Kikuchi Y."/>
            <person name="Vandamme P."/>
        </authorList>
    </citation>
    <scope>NUCLEOTIDE SEQUENCE [LARGE SCALE GENOMIC DNA]</scope>
    <source>
        <strain evidence="1">RPE64</strain>
    </source>
</reference>
<sequence length="44" mass="4780">MVNSAIGTAAMRRLRASEVVALKVTEVDSERMTLLDTSFSPPLD</sequence>
<gene>
    <name evidence="1" type="ORF">BRPE64_CCDS04260</name>
</gene>